<dbReference type="AlphaFoldDB" id="A0A9X1FRC4"/>
<dbReference type="RefSeq" id="WP_219497935.1">
    <property type="nucleotide sequence ID" value="NZ_JAHXDN010000001.1"/>
</dbReference>
<dbReference type="GO" id="GO:0003677">
    <property type="term" value="F:DNA binding"/>
    <property type="evidence" value="ECO:0007669"/>
    <property type="project" value="UniProtKB-UniRule"/>
</dbReference>
<protein>
    <submittedName>
        <fullName evidence="6">TetR/AcrR family transcriptional regulator</fullName>
    </submittedName>
</protein>
<dbReference type="PROSITE" id="PS50977">
    <property type="entry name" value="HTH_TETR_2"/>
    <property type="match status" value="1"/>
</dbReference>
<reference evidence="6" key="1">
    <citation type="submission" date="2021-07" db="EMBL/GenBank/DDBJ databases">
        <title>Roseobacter insulae sp. nov., isolated from a tidal flat.</title>
        <authorList>
            <person name="Park S."/>
            <person name="Yoon J.-H."/>
        </authorList>
    </citation>
    <scope>NUCLEOTIDE SEQUENCE</scope>
    <source>
        <strain evidence="6">YSTF-M11</strain>
    </source>
</reference>
<evidence type="ECO:0000313" key="7">
    <source>
        <dbReference type="Proteomes" id="UP001138661"/>
    </source>
</evidence>
<dbReference type="InterPro" id="IPR011075">
    <property type="entry name" value="TetR_C"/>
</dbReference>
<evidence type="ECO:0000256" key="3">
    <source>
        <dbReference type="ARBA" id="ARBA00023163"/>
    </source>
</evidence>
<evidence type="ECO:0000256" key="1">
    <source>
        <dbReference type="ARBA" id="ARBA00023015"/>
    </source>
</evidence>
<sequence length="192" mass="21220">MVGVKTFDTEEALTTIMEVFREKGYAGTSLGDLEKATGLPRTSLYNAYGNKNALYDAAIRLHRVKLGYPLLAELKHPDIRVALRNMLFKQIEGLSQQDKPVGCLVTNSCADLGALSSDLDDTVREMMEEFEDALKSRFTIALASGDLDPNTDVVSMARYFLSISRVIPLMYRASGDLSYVKQVAETALSVLR</sequence>
<evidence type="ECO:0000313" key="6">
    <source>
        <dbReference type="EMBL" id="MBW4706359.1"/>
    </source>
</evidence>
<name>A0A9X1FRC4_9RHOB</name>
<evidence type="ECO:0000256" key="2">
    <source>
        <dbReference type="ARBA" id="ARBA00023125"/>
    </source>
</evidence>
<dbReference type="InterPro" id="IPR001647">
    <property type="entry name" value="HTH_TetR"/>
</dbReference>
<dbReference type="Proteomes" id="UP001138661">
    <property type="component" value="Unassembled WGS sequence"/>
</dbReference>
<dbReference type="EMBL" id="JAHXDN010000001">
    <property type="protein sequence ID" value="MBW4706359.1"/>
    <property type="molecule type" value="Genomic_DNA"/>
</dbReference>
<feature type="DNA-binding region" description="H-T-H motif" evidence="4">
    <location>
        <begin position="29"/>
        <end position="48"/>
    </location>
</feature>
<evidence type="ECO:0000259" key="5">
    <source>
        <dbReference type="PROSITE" id="PS50977"/>
    </source>
</evidence>
<accession>A0A9X1FRC4</accession>
<dbReference type="Pfam" id="PF00440">
    <property type="entry name" value="TetR_N"/>
    <property type="match status" value="1"/>
</dbReference>
<proteinExistence type="predicted"/>
<comment type="caution">
    <text evidence="6">The sequence shown here is derived from an EMBL/GenBank/DDBJ whole genome shotgun (WGS) entry which is preliminary data.</text>
</comment>
<keyword evidence="2 4" id="KW-0238">DNA-binding</keyword>
<feature type="domain" description="HTH tetR-type" evidence="5">
    <location>
        <begin position="6"/>
        <end position="66"/>
    </location>
</feature>
<keyword evidence="1" id="KW-0805">Transcription regulation</keyword>
<keyword evidence="7" id="KW-1185">Reference proteome</keyword>
<dbReference type="PANTHER" id="PTHR47506:SF1">
    <property type="entry name" value="HTH-TYPE TRANSCRIPTIONAL REGULATOR YJDC"/>
    <property type="match status" value="1"/>
</dbReference>
<gene>
    <name evidence="6" type="ORF">KX928_01005</name>
</gene>
<dbReference type="PANTHER" id="PTHR47506">
    <property type="entry name" value="TRANSCRIPTIONAL REGULATORY PROTEIN"/>
    <property type="match status" value="1"/>
</dbReference>
<keyword evidence="3" id="KW-0804">Transcription</keyword>
<evidence type="ECO:0000256" key="4">
    <source>
        <dbReference type="PROSITE-ProRule" id="PRU00335"/>
    </source>
</evidence>
<dbReference type="Pfam" id="PF16925">
    <property type="entry name" value="TetR_C_13"/>
    <property type="match status" value="1"/>
</dbReference>
<organism evidence="6 7">
    <name type="scientific">Roseobacter insulae</name>
    <dbReference type="NCBI Taxonomy" id="2859783"/>
    <lineage>
        <taxon>Bacteria</taxon>
        <taxon>Pseudomonadati</taxon>
        <taxon>Pseudomonadota</taxon>
        <taxon>Alphaproteobacteria</taxon>
        <taxon>Rhodobacterales</taxon>
        <taxon>Roseobacteraceae</taxon>
        <taxon>Roseobacter</taxon>
    </lineage>
</organism>